<comment type="caution">
    <text evidence="5">The sequence shown here is derived from an EMBL/GenBank/DDBJ whole genome shotgun (WGS) entry which is preliminary data.</text>
</comment>
<evidence type="ECO:0000256" key="2">
    <source>
        <dbReference type="ARBA" id="ARBA00022598"/>
    </source>
</evidence>
<comment type="similarity">
    <text evidence="1">Belongs to the ATP-dependent AMP-binding enzyme family.</text>
</comment>
<feature type="domain" description="AMP-dependent synthetase/ligase" evidence="4">
    <location>
        <begin position="44"/>
        <end position="388"/>
    </location>
</feature>
<keyword evidence="3" id="KW-0472">Membrane</keyword>
<dbReference type="Gene3D" id="3.30.300.30">
    <property type="match status" value="1"/>
</dbReference>
<sequence>MSQYRYSIIKALYNQNFISPKGVFYWVKSFMKEGLSLMALLHFSAKLYPKRSALIYGQDEKKNYKELYEDSLKLAKLLMQCYKIKRGDQVAVLVRNHHIAVMLLPALSRIGADVHLLNTDLNASKVEEILTTKRKFSLLIIDEELRERVLPLTPLPFTWIATEAIDSLLSSYHDKTFSTTLPRIWRGGAFSILTGGSSGKYKEVSRKPSATNFLPPLLALFRQVGIQNYESTYIALPLYHGFGLATLIVSLVMGKRVWLTRRFDPEEAVRGIEKYGIEVMPLVPLMLSRMIQCPQAEQHLKSLKAIICGGDRLDRKLISHVHAAVSPIIFNLYGTSEAGFFLLATPEDLDANSKTTLGKPIKGVKCEIRNTSSEGIGELWVSSSWAMQERRNRWQNTGDRARKTPDGYYFHEGRQDQMVVCGGENVYPEVVERVIVEHPNVLSTKVYSESTTDGVTFLVADIEPVKGSEISEEELKTWLRPRLSHAEMPRKINIGTLSLLATGKRVANQSGLNETVNQERK</sequence>
<dbReference type="PANTHER" id="PTHR43201:SF5">
    <property type="entry name" value="MEDIUM-CHAIN ACYL-COA LIGASE ACSF2, MITOCHONDRIAL"/>
    <property type="match status" value="1"/>
</dbReference>
<dbReference type="InterPro" id="IPR045851">
    <property type="entry name" value="AMP-bd_C_sf"/>
</dbReference>
<organism evidence="5 6">
    <name type="scientific">Porphyromonas canoris</name>
    <dbReference type="NCBI Taxonomy" id="36875"/>
    <lineage>
        <taxon>Bacteria</taxon>
        <taxon>Pseudomonadati</taxon>
        <taxon>Bacteroidota</taxon>
        <taxon>Bacteroidia</taxon>
        <taxon>Bacteroidales</taxon>
        <taxon>Porphyromonadaceae</taxon>
        <taxon>Porphyromonas</taxon>
    </lineage>
</organism>
<proteinExistence type="inferred from homology"/>
<dbReference type="Proteomes" id="UP000030101">
    <property type="component" value="Unassembled WGS sequence"/>
</dbReference>
<dbReference type="CDD" id="cd04433">
    <property type="entry name" value="AFD_class_I"/>
    <property type="match status" value="1"/>
</dbReference>
<accession>A0ABR4XKE8</accession>
<dbReference type="EMBL" id="JQZV01000013">
    <property type="protein sequence ID" value="KGN92158.1"/>
    <property type="molecule type" value="Genomic_DNA"/>
</dbReference>
<dbReference type="InterPro" id="IPR042099">
    <property type="entry name" value="ANL_N_sf"/>
</dbReference>
<dbReference type="Pfam" id="PF00501">
    <property type="entry name" value="AMP-binding"/>
    <property type="match status" value="1"/>
</dbReference>
<protein>
    <recommendedName>
        <fullName evidence="4">AMP-dependent synthetase/ligase domain-containing protein</fullName>
    </recommendedName>
</protein>
<keyword evidence="2" id="KW-0436">Ligase</keyword>
<keyword evidence="3" id="KW-0812">Transmembrane</keyword>
<evidence type="ECO:0000259" key="4">
    <source>
        <dbReference type="Pfam" id="PF00501"/>
    </source>
</evidence>
<evidence type="ECO:0000256" key="3">
    <source>
        <dbReference type="SAM" id="Phobius"/>
    </source>
</evidence>
<evidence type="ECO:0000313" key="5">
    <source>
        <dbReference type="EMBL" id="KGN92158.1"/>
    </source>
</evidence>
<dbReference type="PANTHER" id="PTHR43201">
    <property type="entry name" value="ACYL-COA SYNTHETASE"/>
    <property type="match status" value="1"/>
</dbReference>
<keyword evidence="3" id="KW-1133">Transmembrane helix</keyword>
<keyword evidence="6" id="KW-1185">Reference proteome</keyword>
<dbReference type="SUPFAM" id="SSF56801">
    <property type="entry name" value="Acetyl-CoA synthetase-like"/>
    <property type="match status" value="1"/>
</dbReference>
<gene>
    <name evidence="5" type="ORF">HQ43_09035</name>
</gene>
<reference evidence="5 6" key="1">
    <citation type="submission" date="2014-08" db="EMBL/GenBank/DDBJ databases">
        <title>Porphyromonas canoris strain:OH2762 Genome sequencing.</title>
        <authorList>
            <person name="Wallis C."/>
            <person name="Deusch O."/>
            <person name="O'Flynn C."/>
            <person name="Davis I."/>
            <person name="Jospin G."/>
            <person name="Darling A.E."/>
            <person name="Coil D.A."/>
            <person name="Alexiev A."/>
            <person name="Horsfall A."/>
            <person name="Kirkwood N."/>
            <person name="Harris S."/>
            <person name="Eisen J.A."/>
        </authorList>
    </citation>
    <scope>NUCLEOTIDE SEQUENCE [LARGE SCALE GENOMIC DNA]</scope>
    <source>
        <strain evidence="6">COT-108 OH2762</strain>
    </source>
</reference>
<dbReference type="InterPro" id="IPR000873">
    <property type="entry name" value="AMP-dep_synth/lig_dom"/>
</dbReference>
<feature type="transmembrane region" description="Helical" evidence="3">
    <location>
        <begin position="233"/>
        <end position="253"/>
    </location>
</feature>
<evidence type="ECO:0000313" key="6">
    <source>
        <dbReference type="Proteomes" id="UP000030101"/>
    </source>
</evidence>
<evidence type="ECO:0000256" key="1">
    <source>
        <dbReference type="ARBA" id="ARBA00006432"/>
    </source>
</evidence>
<name>A0ABR4XKE8_9PORP</name>
<dbReference type="Gene3D" id="3.40.50.12780">
    <property type="entry name" value="N-terminal domain of ligase-like"/>
    <property type="match status" value="1"/>
</dbReference>